<evidence type="ECO:0000313" key="2">
    <source>
        <dbReference type="Proteomes" id="UP000288197"/>
    </source>
</evidence>
<dbReference type="Proteomes" id="UP000288197">
    <property type="component" value="Unassembled WGS sequence"/>
</dbReference>
<evidence type="ECO:0000313" key="1">
    <source>
        <dbReference type="EMBL" id="RSU00748.1"/>
    </source>
</evidence>
<sequence length="84" mass="9671">MKLVVKWLFAISVIMTIIGYFLQTILIPIQDFDQITKEELKRIQLEVAINYPLGATLLYLGIFLFLVTGGYLVFTFIQSKNVKI</sequence>
<dbReference type="GeneID" id="63147042"/>
<reference evidence="1 2" key="1">
    <citation type="submission" date="2017-05" db="EMBL/GenBank/DDBJ databases">
        <title>Vagococcus spp. assemblies.</title>
        <authorList>
            <person name="Gulvik C.A."/>
        </authorList>
    </citation>
    <scope>NUCLEOTIDE SEQUENCE [LARGE SCALE GENOMIC DNA]</scope>
    <source>
        <strain evidence="1 2">NCFB 2497</strain>
    </source>
</reference>
<dbReference type="AlphaFoldDB" id="A0A369AXT6"/>
<accession>A0A369AXT6</accession>
<dbReference type="EMBL" id="NGJX01000011">
    <property type="protein sequence ID" value="RSU00748.1"/>
    <property type="molecule type" value="Genomic_DNA"/>
</dbReference>
<dbReference type="RefSeq" id="WP_114290148.1">
    <property type="nucleotide sequence ID" value="NZ_CP081470.1"/>
</dbReference>
<organism evidence="1 2">
    <name type="scientific">Vagococcus fluvialis</name>
    <dbReference type="NCBI Taxonomy" id="2738"/>
    <lineage>
        <taxon>Bacteria</taxon>
        <taxon>Bacillati</taxon>
        <taxon>Bacillota</taxon>
        <taxon>Bacilli</taxon>
        <taxon>Lactobacillales</taxon>
        <taxon>Enterococcaceae</taxon>
        <taxon>Vagococcus</taxon>
    </lineage>
</organism>
<dbReference type="OrthoDB" id="2200439at2"/>
<gene>
    <name evidence="1" type="ORF">CBF32_10240</name>
</gene>
<keyword evidence="2" id="KW-1185">Reference proteome</keyword>
<name>A0A369AXT6_9ENTE</name>
<proteinExistence type="predicted"/>
<comment type="caution">
    <text evidence="1">The sequence shown here is derived from an EMBL/GenBank/DDBJ whole genome shotgun (WGS) entry which is preliminary data.</text>
</comment>
<protein>
    <submittedName>
        <fullName evidence="1">Uncharacterized protein</fullName>
    </submittedName>
</protein>